<name>A0ACB9B154_ARCLA</name>
<sequence length="317" mass="35486">MVTFTASPPGRILRRSISLLSFLLLIRWRRLRGSSCIESRSVHFFTRSFTDEEDDEIQFLGTFIAPSIKEKEEESSEATPEKEMTGKSFFTLNLAFAQIAHKRARDQEKISPDVWVGVKNPKTVLKKTSSKDSGSDTTVLEKAKTPQVVDAGLILQAPPSRVEGQSPSSKDKGKYSQVEVGPNQMPVNFSLPGDFMSFDNLSREVLFPRLGKFLMPTFHDRYKDVSVDDLGSHVTGLSYMVSVFRCRRGGGEGKSNEAQCKEYSERLDTALIHLEESDRDKGELREAERDLDSEDEQEPKSVVDSPEGGDARVAPQQ</sequence>
<protein>
    <submittedName>
        <fullName evidence="1">Uncharacterized protein</fullName>
    </submittedName>
</protein>
<keyword evidence="2" id="KW-1185">Reference proteome</keyword>
<dbReference type="EMBL" id="CM042053">
    <property type="protein sequence ID" value="KAI3715635.1"/>
    <property type="molecule type" value="Genomic_DNA"/>
</dbReference>
<organism evidence="1 2">
    <name type="scientific">Arctium lappa</name>
    <name type="common">Greater burdock</name>
    <name type="synonym">Lappa major</name>
    <dbReference type="NCBI Taxonomy" id="4217"/>
    <lineage>
        <taxon>Eukaryota</taxon>
        <taxon>Viridiplantae</taxon>
        <taxon>Streptophyta</taxon>
        <taxon>Embryophyta</taxon>
        <taxon>Tracheophyta</taxon>
        <taxon>Spermatophyta</taxon>
        <taxon>Magnoliopsida</taxon>
        <taxon>eudicotyledons</taxon>
        <taxon>Gunneridae</taxon>
        <taxon>Pentapetalae</taxon>
        <taxon>asterids</taxon>
        <taxon>campanulids</taxon>
        <taxon>Asterales</taxon>
        <taxon>Asteraceae</taxon>
        <taxon>Carduoideae</taxon>
        <taxon>Cardueae</taxon>
        <taxon>Arctiinae</taxon>
        <taxon>Arctium</taxon>
    </lineage>
</organism>
<proteinExistence type="predicted"/>
<evidence type="ECO:0000313" key="1">
    <source>
        <dbReference type="EMBL" id="KAI3715635.1"/>
    </source>
</evidence>
<evidence type="ECO:0000313" key="2">
    <source>
        <dbReference type="Proteomes" id="UP001055879"/>
    </source>
</evidence>
<dbReference type="Proteomes" id="UP001055879">
    <property type="component" value="Linkage Group LG07"/>
</dbReference>
<comment type="caution">
    <text evidence="1">The sequence shown here is derived from an EMBL/GenBank/DDBJ whole genome shotgun (WGS) entry which is preliminary data.</text>
</comment>
<reference evidence="2" key="1">
    <citation type="journal article" date="2022" name="Mol. Ecol. Resour.">
        <title>The genomes of chicory, endive, great burdock and yacon provide insights into Asteraceae palaeo-polyploidization history and plant inulin production.</title>
        <authorList>
            <person name="Fan W."/>
            <person name="Wang S."/>
            <person name="Wang H."/>
            <person name="Wang A."/>
            <person name="Jiang F."/>
            <person name="Liu H."/>
            <person name="Zhao H."/>
            <person name="Xu D."/>
            <person name="Zhang Y."/>
        </authorList>
    </citation>
    <scope>NUCLEOTIDE SEQUENCE [LARGE SCALE GENOMIC DNA]</scope>
    <source>
        <strain evidence="2">cv. Niubang</strain>
    </source>
</reference>
<reference evidence="1 2" key="2">
    <citation type="journal article" date="2022" name="Mol. Ecol. Resour.">
        <title>The genomes of chicory, endive, great burdock and yacon provide insights into Asteraceae paleo-polyploidization history and plant inulin production.</title>
        <authorList>
            <person name="Fan W."/>
            <person name="Wang S."/>
            <person name="Wang H."/>
            <person name="Wang A."/>
            <person name="Jiang F."/>
            <person name="Liu H."/>
            <person name="Zhao H."/>
            <person name="Xu D."/>
            <person name="Zhang Y."/>
        </authorList>
    </citation>
    <scope>NUCLEOTIDE SEQUENCE [LARGE SCALE GENOMIC DNA]</scope>
    <source>
        <strain evidence="2">cv. Niubang</strain>
    </source>
</reference>
<accession>A0ACB9B154</accession>
<gene>
    <name evidence="1" type="ORF">L6452_22621</name>
</gene>